<dbReference type="EC" id="5.1.99.6" evidence="19"/>
<keyword evidence="13" id="KW-0511">Multifunctional enzyme</keyword>
<comment type="cofactor">
    <cofactor evidence="17">
        <name>Mg(2+)</name>
        <dbReference type="ChEBI" id="CHEBI:18420"/>
    </cofactor>
</comment>
<evidence type="ECO:0000256" key="8">
    <source>
        <dbReference type="ARBA" id="ARBA00022857"/>
    </source>
</evidence>
<evidence type="ECO:0000256" key="2">
    <source>
        <dbReference type="ARBA" id="ARBA00000909"/>
    </source>
</evidence>
<dbReference type="PIRSF" id="PIRSF017184">
    <property type="entry name" value="Nnr"/>
    <property type="match status" value="1"/>
</dbReference>
<evidence type="ECO:0000256" key="11">
    <source>
        <dbReference type="ARBA" id="ARBA00023235"/>
    </source>
</evidence>
<dbReference type="GO" id="GO:0046872">
    <property type="term" value="F:metal ion binding"/>
    <property type="evidence" value="ECO:0007669"/>
    <property type="project" value="UniProtKB-UniRule"/>
</dbReference>
<dbReference type="InterPro" id="IPR000631">
    <property type="entry name" value="CARKD"/>
</dbReference>
<feature type="binding site" evidence="18">
    <location>
        <begin position="122"/>
        <end position="128"/>
    </location>
    <ligand>
        <name>(6S)-NADPHX</name>
        <dbReference type="ChEBI" id="CHEBI:64076"/>
    </ligand>
</feature>
<feature type="binding site" evidence="17">
    <location>
        <position position="448"/>
    </location>
    <ligand>
        <name>AMP</name>
        <dbReference type="ChEBI" id="CHEBI:456215"/>
    </ligand>
</feature>
<name>A0A7K3NGE0_9BACT</name>
<evidence type="ECO:0000256" key="13">
    <source>
        <dbReference type="ARBA" id="ARBA00023268"/>
    </source>
</evidence>
<comment type="catalytic activity">
    <reaction evidence="16 17 19">
        <text>(6S)-NADPHX + ADP = AMP + phosphate + NADPH + H(+)</text>
        <dbReference type="Rhea" id="RHEA:32235"/>
        <dbReference type="ChEBI" id="CHEBI:15378"/>
        <dbReference type="ChEBI" id="CHEBI:43474"/>
        <dbReference type="ChEBI" id="CHEBI:57783"/>
        <dbReference type="ChEBI" id="CHEBI:64076"/>
        <dbReference type="ChEBI" id="CHEBI:456215"/>
        <dbReference type="ChEBI" id="CHEBI:456216"/>
        <dbReference type="EC" id="4.2.1.136"/>
    </reaction>
</comment>
<comment type="catalytic activity">
    <reaction evidence="15 17 19">
        <text>(6S)-NADHX + ADP = AMP + phosphate + NADH + H(+)</text>
        <dbReference type="Rhea" id="RHEA:32223"/>
        <dbReference type="ChEBI" id="CHEBI:15378"/>
        <dbReference type="ChEBI" id="CHEBI:43474"/>
        <dbReference type="ChEBI" id="CHEBI:57945"/>
        <dbReference type="ChEBI" id="CHEBI:64074"/>
        <dbReference type="ChEBI" id="CHEBI:456215"/>
        <dbReference type="ChEBI" id="CHEBI:456216"/>
        <dbReference type="EC" id="4.2.1.136"/>
    </reaction>
</comment>
<dbReference type="InterPro" id="IPR017953">
    <property type="entry name" value="Carbohydrate_kinase_pred_CS"/>
</dbReference>
<evidence type="ECO:0000256" key="7">
    <source>
        <dbReference type="ARBA" id="ARBA00022840"/>
    </source>
</evidence>
<evidence type="ECO:0000256" key="15">
    <source>
        <dbReference type="ARBA" id="ARBA00048238"/>
    </source>
</evidence>
<dbReference type="AlphaFoldDB" id="A0A7K3NGE0"/>
<feature type="binding site" evidence="17">
    <location>
        <begin position="416"/>
        <end position="420"/>
    </location>
    <ligand>
        <name>AMP</name>
        <dbReference type="ChEBI" id="CHEBI:456215"/>
    </ligand>
</feature>
<evidence type="ECO:0000313" key="22">
    <source>
        <dbReference type="EMBL" id="NDY55147.1"/>
    </source>
</evidence>
<feature type="binding site" evidence="18">
    <location>
        <position position="52"/>
    </location>
    <ligand>
        <name>K(+)</name>
        <dbReference type="ChEBI" id="CHEBI:29103"/>
    </ligand>
</feature>
<dbReference type="PANTHER" id="PTHR12592">
    <property type="entry name" value="ATP-DEPENDENT (S)-NAD(P)H-HYDRATE DEHYDRATASE FAMILY MEMBER"/>
    <property type="match status" value="1"/>
</dbReference>
<keyword evidence="5 18" id="KW-0479">Metal-binding</keyword>
<dbReference type="Proteomes" id="UP000469724">
    <property type="component" value="Unassembled WGS sequence"/>
</dbReference>
<comment type="similarity">
    <text evidence="17">Belongs to the NnrD/CARKD family.</text>
</comment>
<dbReference type="GO" id="GO:0005524">
    <property type="term" value="F:ATP binding"/>
    <property type="evidence" value="ECO:0007669"/>
    <property type="project" value="UniProtKB-UniRule"/>
</dbReference>
<comment type="similarity">
    <text evidence="18">Belongs to the NnrE/AIBP family.</text>
</comment>
<feature type="binding site" evidence="18">
    <location>
        <position position="156"/>
    </location>
    <ligand>
        <name>K(+)</name>
        <dbReference type="ChEBI" id="CHEBI:29103"/>
    </ligand>
</feature>
<comment type="subunit">
    <text evidence="17">Homotetramer.</text>
</comment>
<evidence type="ECO:0000256" key="4">
    <source>
        <dbReference type="ARBA" id="ARBA00009524"/>
    </source>
</evidence>
<evidence type="ECO:0000313" key="23">
    <source>
        <dbReference type="Proteomes" id="UP000469724"/>
    </source>
</evidence>
<comment type="catalytic activity">
    <reaction evidence="1 18 19">
        <text>(6R)-NADHX = (6S)-NADHX</text>
        <dbReference type="Rhea" id="RHEA:32215"/>
        <dbReference type="ChEBI" id="CHEBI:64074"/>
        <dbReference type="ChEBI" id="CHEBI:64075"/>
        <dbReference type="EC" id="5.1.99.6"/>
    </reaction>
</comment>
<keyword evidence="7 17" id="KW-0067">ATP-binding</keyword>
<keyword evidence="23" id="KW-1185">Reference proteome</keyword>
<feature type="domain" description="YjeF N-terminal" evidence="21">
    <location>
        <begin position="1"/>
        <end position="210"/>
    </location>
</feature>
<evidence type="ECO:0000256" key="18">
    <source>
        <dbReference type="HAMAP-Rule" id="MF_01966"/>
    </source>
</evidence>
<evidence type="ECO:0000256" key="9">
    <source>
        <dbReference type="ARBA" id="ARBA00022958"/>
    </source>
</evidence>
<evidence type="ECO:0000256" key="16">
    <source>
        <dbReference type="ARBA" id="ARBA00049209"/>
    </source>
</evidence>
<dbReference type="SUPFAM" id="SSF53613">
    <property type="entry name" value="Ribokinase-like"/>
    <property type="match status" value="1"/>
</dbReference>
<dbReference type="Pfam" id="PF03853">
    <property type="entry name" value="YjeF_N"/>
    <property type="match status" value="1"/>
</dbReference>
<dbReference type="SUPFAM" id="SSF64153">
    <property type="entry name" value="YjeF N-terminal domain-like"/>
    <property type="match status" value="1"/>
</dbReference>
<comment type="cofactor">
    <cofactor evidence="18 19">
        <name>K(+)</name>
        <dbReference type="ChEBI" id="CHEBI:29103"/>
    </cofactor>
    <text evidence="18 19">Binds 1 potassium ion per subunit.</text>
</comment>
<dbReference type="InterPro" id="IPR030677">
    <property type="entry name" value="Nnr"/>
</dbReference>
<dbReference type="EMBL" id="JAAGRQ010000001">
    <property type="protein sequence ID" value="NDY55147.1"/>
    <property type="molecule type" value="Genomic_DNA"/>
</dbReference>
<feature type="binding site" evidence="17">
    <location>
        <position position="379"/>
    </location>
    <ligand>
        <name>(6S)-NADPHX</name>
        <dbReference type="ChEBI" id="CHEBI:64076"/>
    </ligand>
</feature>
<dbReference type="NCBIfam" id="TIGR00196">
    <property type="entry name" value="yjeF_cterm"/>
    <property type="match status" value="1"/>
</dbReference>
<keyword evidence="8 17" id="KW-0521">NADP</keyword>
<dbReference type="GO" id="GO:0046496">
    <property type="term" value="P:nicotinamide nucleotide metabolic process"/>
    <property type="evidence" value="ECO:0007669"/>
    <property type="project" value="UniProtKB-UniRule"/>
</dbReference>
<comment type="similarity">
    <text evidence="4 19">In the C-terminal section; belongs to the NnrD/CARKD family.</text>
</comment>
<dbReference type="EC" id="4.2.1.136" evidence="19"/>
<protein>
    <recommendedName>
        <fullName evidence="19">Bifunctional NAD(P)H-hydrate repair enzyme</fullName>
    </recommendedName>
    <alternativeName>
        <fullName evidence="19">Nicotinamide nucleotide repair protein</fullName>
    </alternativeName>
    <domain>
        <recommendedName>
            <fullName evidence="19">ADP-dependent (S)-NAD(P)H-hydrate dehydratase</fullName>
            <ecNumber evidence="19">4.2.1.136</ecNumber>
        </recommendedName>
        <alternativeName>
            <fullName evidence="19">ADP-dependent NAD(P)HX dehydratase</fullName>
        </alternativeName>
    </domain>
    <domain>
        <recommendedName>
            <fullName evidence="19">NAD(P)H-hydrate epimerase</fullName>
            <ecNumber evidence="19">5.1.99.6</ecNumber>
        </recommendedName>
    </domain>
</protein>
<feature type="binding site" evidence="18">
    <location>
        <position position="118"/>
    </location>
    <ligand>
        <name>K(+)</name>
        <dbReference type="ChEBI" id="CHEBI:29103"/>
    </ligand>
</feature>
<keyword evidence="6 17" id="KW-0547">Nucleotide-binding</keyword>
<comment type="function">
    <text evidence="17">Catalyzes the dehydration of the S-form of NAD(P)HX at the expense of ADP, which is converted to AMP. Together with NAD(P)HX epimerase, which catalyzes the epimerization of the S- and R-forms, the enzyme allows the repair of both epimers of NAD(P)HX, a damaged form of NAD(P)H that is a result of enzymatic or heat-dependent hydration.</text>
</comment>
<keyword evidence="11 18" id="KW-0413">Isomerase</keyword>
<comment type="function">
    <text evidence="14 19">Bifunctional enzyme that catalyzes the epimerization of the S- and R-forms of NAD(P)HX and the dehydration of the S-form of NAD(P)HX at the expense of ADP, which is converted to AMP. This allows the repair of both epimers of NAD(P)HX, a damaged form of NAD(P)H that is a result of enzymatic or heat-dependent hydration.</text>
</comment>
<reference evidence="22 23" key="1">
    <citation type="submission" date="2020-02" db="EMBL/GenBank/DDBJ databases">
        <title>Comparative genomics of sulfur disproportionating microorganisms.</title>
        <authorList>
            <person name="Ward L.M."/>
            <person name="Bertran E."/>
            <person name="Johnston D.T."/>
        </authorList>
    </citation>
    <scope>NUCLEOTIDE SEQUENCE [LARGE SCALE GENOMIC DNA]</scope>
    <source>
        <strain evidence="22 23">DSM 3696</strain>
    </source>
</reference>
<feature type="binding site" evidence="17">
    <location>
        <position position="254"/>
    </location>
    <ligand>
        <name>(6S)-NADPHX</name>
        <dbReference type="ChEBI" id="CHEBI:64076"/>
    </ligand>
</feature>
<comment type="catalytic activity">
    <reaction evidence="2 18 19">
        <text>(6R)-NADPHX = (6S)-NADPHX</text>
        <dbReference type="Rhea" id="RHEA:32227"/>
        <dbReference type="ChEBI" id="CHEBI:64076"/>
        <dbReference type="ChEBI" id="CHEBI:64077"/>
        <dbReference type="EC" id="5.1.99.6"/>
    </reaction>
</comment>
<evidence type="ECO:0000256" key="17">
    <source>
        <dbReference type="HAMAP-Rule" id="MF_01965"/>
    </source>
</evidence>
<dbReference type="InterPro" id="IPR004443">
    <property type="entry name" value="YjeF_N_dom"/>
</dbReference>
<dbReference type="NCBIfam" id="TIGR00197">
    <property type="entry name" value="yjeF_nterm"/>
    <property type="match status" value="1"/>
</dbReference>
<evidence type="ECO:0000256" key="1">
    <source>
        <dbReference type="ARBA" id="ARBA00000013"/>
    </source>
</evidence>
<evidence type="ECO:0000256" key="14">
    <source>
        <dbReference type="ARBA" id="ARBA00025153"/>
    </source>
</evidence>
<comment type="function">
    <text evidence="18">Catalyzes the epimerization of the S- and R-forms of NAD(P)HX, a damaged form of NAD(P)H that is a result of enzymatic or heat-dependent hydration. This is a prerequisite for the S-specific NAD(P)H-hydrate dehydratase to allow the repair of both epimers of NAD(P)HX.</text>
</comment>
<evidence type="ECO:0000256" key="3">
    <source>
        <dbReference type="ARBA" id="ARBA00006001"/>
    </source>
</evidence>
<feature type="binding site" evidence="17">
    <location>
        <position position="326"/>
    </location>
    <ligand>
        <name>(6S)-NADPHX</name>
        <dbReference type="ChEBI" id="CHEBI:64076"/>
    </ligand>
</feature>
<dbReference type="PROSITE" id="PS01050">
    <property type="entry name" value="YJEF_C_2"/>
    <property type="match status" value="1"/>
</dbReference>
<comment type="caution">
    <text evidence="18">Lacks conserved residue(s) required for the propagation of feature annotation.</text>
</comment>
<comment type="similarity">
    <text evidence="3 19">In the N-terminal section; belongs to the NnrE/AIBP family.</text>
</comment>
<feature type="binding site" evidence="18">
    <location>
        <position position="153"/>
    </location>
    <ligand>
        <name>(6S)-NADPHX</name>
        <dbReference type="ChEBI" id="CHEBI:64076"/>
    </ligand>
</feature>
<dbReference type="GO" id="GO:0052856">
    <property type="term" value="F:NAD(P)HX epimerase activity"/>
    <property type="evidence" value="ECO:0007669"/>
    <property type="project" value="UniProtKB-UniRule"/>
</dbReference>
<evidence type="ECO:0000256" key="5">
    <source>
        <dbReference type="ARBA" id="ARBA00022723"/>
    </source>
</evidence>
<evidence type="ECO:0000256" key="12">
    <source>
        <dbReference type="ARBA" id="ARBA00023239"/>
    </source>
</evidence>
<evidence type="ECO:0000256" key="6">
    <source>
        <dbReference type="ARBA" id="ARBA00022741"/>
    </source>
</evidence>
<dbReference type="InterPro" id="IPR029056">
    <property type="entry name" value="Ribokinase-like"/>
</dbReference>
<accession>A0A7K3NGE0</accession>
<evidence type="ECO:0000256" key="19">
    <source>
        <dbReference type="PIRNR" id="PIRNR017184"/>
    </source>
</evidence>
<feature type="binding site" evidence="17">
    <location>
        <position position="449"/>
    </location>
    <ligand>
        <name>(6S)-NADPHX</name>
        <dbReference type="ChEBI" id="CHEBI:64076"/>
    </ligand>
</feature>
<keyword evidence="9 18" id="KW-0630">Potassium</keyword>
<proteinExistence type="inferred from homology"/>
<dbReference type="PROSITE" id="PS51385">
    <property type="entry name" value="YJEF_N"/>
    <property type="match status" value="1"/>
</dbReference>
<evidence type="ECO:0000259" key="21">
    <source>
        <dbReference type="PROSITE" id="PS51385"/>
    </source>
</evidence>
<organism evidence="22 23">
    <name type="scientific">Desulfolutivibrio sulfodismutans</name>
    <dbReference type="NCBI Taxonomy" id="63561"/>
    <lineage>
        <taxon>Bacteria</taxon>
        <taxon>Pseudomonadati</taxon>
        <taxon>Thermodesulfobacteriota</taxon>
        <taxon>Desulfovibrionia</taxon>
        <taxon>Desulfovibrionales</taxon>
        <taxon>Desulfovibrionaceae</taxon>
        <taxon>Desulfolutivibrio</taxon>
    </lineage>
</organism>
<sequence length="510" mass="51828">MAAWDAAAMQDFGFHPHVLMENASRAAFAVLEKEYGPLAGARVHLYAGPGQNGGDALALARLLAAAGAKPLTLLARPRSRFRKSAAYNLRLAEKLGLPIRPLSRAGRSMDERPDILVDGLLGTGFRGPLSPDFAAFVAKINAASGKSLIFSLDIPSGLDGLTGRPGPDAVRATATATFEAAKAGLFLPHARPFTGRLHVCPIGIPAQIKAAHPASFAGIAPGIMDHVPAASPLMHKGTAGKVLVGGGSPGLCGAPLLCAMGAMRAGAGLVTVACPAGIEPAVKAGRPEIMTAPLPETSPGAGWSADMAEAVRDMATAADAVVIGPGLGRGDGGEAFLAGLFSPGPLSVPLVLDADALFFLADVPDLAARLGPRAVLTPHPGEMARLLRLSVAEVEADRPGAARTLAARTGAVVVLKGPGTVIVDGSHAGSPVILSPHAAPNLAVGGSGDVLAGVVARLLAAGRSPLLAACLGVYWHGLCGERLSRRFPRRGNTAVDIADALPRVFRHPQP</sequence>
<dbReference type="GO" id="GO:0110051">
    <property type="term" value="P:metabolite repair"/>
    <property type="evidence" value="ECO:0007669"/>
    <property type="project" value="TreeGrafter"/>
</dbReference>
<dbReference type="Gene3D" id="3.40.50.10260">
    <property type="entry name" value="YjeF N-terminal domain"/>
    <property type="match status" value="1"/>
</dbReference>
<keyword evidence="12 17" id="KW-0456">Lyase</keyword>
<dbReference type="CDD" id="cd01171">
    <property type="entry name" value="YXKO-related"/>
    <property type="match status" value="1"/>
</dbReference>
<feature type="domain" description="YjeF C-terminal" evidence="20">
    <location>
        <begin position="219"/>
        <end position="508"/>
    </location>
</feature>
<dbReference type="InterPro" id="IPR036652">
    <property type="entry name" value="YjeF_N_dom_sf"/>
</dbReference>
<evidence type="ECO:0000259" key="20">
    <source>
        <dbReference type="PROSITE" id="PS51383"/>
    </source>
</evidence>
<dbReference type="HAMAP" id="MF_01965">
    <property type="entry name" value="NADHX_dehydratase"/>
    <property type="match status" value="1"/>
</dbReference>
<dbReference type="PANTHER" id="PTHR12592:SF0">
    <property type="entry name" value="ATP-DEPENDENT (S)-NAD(P)H-HYDRATE DEHYDRATASE"/>
    <property type="match status" value="1"/>
</dbReference>
<gene>
    <name evidence="17" type="primary">nnrD</name>
    <name evidence="18" type="synonym">nnrE</name>
    <name evidence="22" type="ORF">G3N56_00105</name>
</gene>
<dbReference type="Gene3D" id="3.40.1190.20">
    <property type="match status" value="1"/>
</dbReference>
<feature type="binding site" evidence="18">
    <location>
        <begin position="51"/>
        <end position="55"/>
    </location>
    <ligand>
        <name>(6S)-NADPHX</name>
        <dbReference type="ChEBI" id="CHEBI:64076"/>
    </ligand>
</feature>
<comment type="caution">
    <text evidence="22">The sequence shown here is derived from an EMBL/GenBank/DDBJ whole genome shotgun (WGS) entry which is preliminary data.</text>
</comment>
<dbReference type="Pfam" id="PF01256">
    <property type="entry name" value="Carb_kinase"/>
    <property type="match status" value="1"/>
</dbReference>
<dbReference type="HAMAP" id="MF_01966">
    <property type="entry name" value="NADHX_epimerase"/>
    <property type="match status" value="1"/>
</dbReference>
<dbReference type="PROSITE" id="PS51383">
    <property type="entry name" value="YJEF_C_3"/>
    <property type="match status" value="1"/>
</dbReference>
<dbReference type="GO" id="GO:0052855">
    <property type="term" value="F:ADP-dependent NAD(P)H-hydrate dehydratase activity"/>
    <property type="evidence" value="ECO:0007669"/>
    <property type="project" value="UniProtKB-UniRule"/>
</dbReference>
<keyword evidence="10 17" id="KW-0520">NAD</keyword>
<evidence type="ECO:0000256" key="10">
    <source>
        <dbReference type="ARBA" id="ARBA00023027"/>
    </source>
</evidence>